<evidence type="ECO:0000313" key="4">
    <source>
        <dbReference type="Proteomes" id="UP001347796"/>
    </source>
</evidence>
<evidence type="ECO:0000313" key="3">
    <source>
        <dbReference type="EMBL" id="KAK6186427.1"/>
    </source>
</evidence>
<dbReference type="Proteomes" id="UP001347796">
    <property type="component" value="Unassembled WGS sequence"/>
</dbReference>
<reference evidence="3 4" key="1">
    <citation type="submission" date="2024-01" db="EMBL/GenBank/DDBJ databases">
        <title>The genome of the rayed Mediterranean limpet Patella caerulea (Linnaeus, 1758).</title>
        <authorList>
            <person name="Anh-Thu Weber A."/>
            <person name="Halstead-Nussloch G."/>
        </authorList>
    </citation>
    <scope>NUCLEOTIDE SEQUENCE [LARGE SCALE GENOMIC DNA]</scope>
    <source>
        <strain evidence="3">AATW-2023a</strain>
        <tissue evidence="3">Whole specimen</tissue>
    </source>
</reference>
<keyword evidence="4" id="KW-1185">Reference proteome</keyword>
<evidence type="ECO:0000259" key="2">
    <source>
        <dbReference type="SMART" id="SM01052"/>
    </source>
</evidence>
<accession>A0AAN8K195</accession>
<keyword evidence="1" id="KW-0175">Coiled coil</keyword>
<dbReference type="EMBL" id="JAZGQO010000006">
    <property type="protein sequence ID" value="KAK6186427.1"/>
    <property type="molecule type" value="Genomic_DNA"/>
</dbReference>
<proteinExistence type="predicted"/>
<dbReference type="SUPFAM" id="SSF74924">
    <property type="entry name" value="Cap-Gly domain"/>
    <property type="match status" value="1"/>
</dbReference>
<evidence type="ECO:0000256" key="1">
    <source>
        <dbReference type="SAM" id="Coils"/>
    </source>
</evidence>
<protein>
    <recommendedName>
        <fullName evidence="2">CAP-Gly domain-containing protein</fullName>
    </recommendedName>
</protein>
<dbReference type="AlphaFoldDB" id="A0AAN8K195"/>
<dbReference type="InterPro" id="IPR000938">
    <property type="entry name" value="CAP-Gly_domain"/>
</dbReference>
<dbReference type="SMART" id="SM01052">
    <property type="entry name" value="CAP_GLY"/>
    <property type="match status" value="1"/>
</dbReference>
<dbReference type="Pfam" id="PF01302">
    <property type="entry name" value="CAP_GLY"/>
    <property type="match status" value="1"/>
</dbReference>
<sequence>MSSKLKTAHLWQSAARRSSQLTTTVKDLHCDKMLKHRTSFQNLALSAVDNKRDKELKARTSELEDIKAKYKTENEEKTKLQEKLDGLMVNQTESSRKLQSYVETNERLKVEVKRKTEEVEKLQRNVNILEDRVRNLEIKACEVEKAELTLESTKKLLDSCQNECRVKESEIRRMSSKLEETENDLKYATEENKHLEAKMEDLKKQVRQELMKNELIEKGLDTIPRLQEELEQQKRRLEETEKELTDKTALLSASRQSIRDYIDRIREVEERVTESETLKRNLTTAHHEIQTLKHLMRGKDVVMFQKLQAIEQAKCVLSRNMKNGDVTPDISKLKTSVDKLSKLIRADSCQEMSEDDKIGSSFSRQKSTSFISSFVTNGHANSLDVNIKPFSSGNRSNKSKIQDNRRPVTAIVYPSVRPSTSTARNRTFLTSEFHSGINSDRHIFSRQGSNRYKESITPRQCRFRDSNLASNSADSENESSCLSSLGADKDDRIQHDLHRITAKERDEILTGFINIGDRIRITVQPKQPKYGRKKFKPINYSGIVKYKGYLDKTTYDSRLMVGVKLDDSIGDTDGTVNGKSFMYTPLNQGKYFKIQDISSVFDKKSGSYISTEILMVQFANQYKQHPDKQQYDDSDNSEC</sequence>
<comment type="caution">
    <text evidence="3">The sequence shown here is derived from an EMBL/GenBank/DDBJ whole genome shotgun (WGS) entry which is preliminary data.</text>
</comment>
<organism evidence="3 4">
    <name type="scientific">Patella caerulea</name>
    <name type="common">Rayed Mediterranean limpet</name>
    <dbReference type="NCBI Taxonomy" id="87958"/>
    <lineage>
        <taxon>Eukaryota</taxon>
        <taxon>Metazoa</taxon>
        <taxon>Spiralia</taxon>
        <taxon>Lophotrochozoa</taxon>
        <taxon>Mollusca</taxon>
        <taxon>Gastropoda</taxon>
        <taxon>Patellogastropoda</taxon>
        <taxon>Patelloidea</taxon>
        <taxon>Patellidae</taxon>
        <taxon>Patella</taxon>
    </lineage>
</organism>
<name>A0AAN8K195_PATCE</name>
<gene>
    <name evidence="3" type="ORF">SNE40_008465</name>
</gene>
<feature type="domain" description="CAP-Gly" evidence="2">
    <location>
        <begin position="515"/>
        <end position="598"/>
    </location>
</feature>
<dbReference type="Gene3D" id="2.30.30.190">
    <property type="entry name" value="CAP Gly-rich-like domain"/>
    <property type="match status" value="1"/>
</dbReference>
<feature type="coiled-coil region" evidence="1">
    <location>
        <begin position="56"/>
        <end position="285"/>
    </location>
</feature>
<dbReference type="InterPro" id="IPR036859">
    <property type="entry name" value="CAP-Gly_dom_sf"/>
</dbReference>